<evidence type="ECO:0000313" key="6">
    <source>
        <dbReference type="Proteomes" id="UP000027120"/>
    </source>
</evidence>
<feature type="non-terminal residue" evidence="5">
    <location>
        <position position="1"/>
    </location>
</feature>
<feature type="non-terminal residue" evidence="5">
    <location>
        <position position="113"/>
    </location>
</feature>
<proteinExistence type="predicted"/>
<evidence type="ECO:0000256" key="4">
    <source>
        <dbReference type="ARBA" id="ARBA00023242"/>
    </source>
</evidence>
<protein>
    <submittedName>
        <fullName evidence="5">Uncharacterized protein</fullName>
    </submittedName>
</protein>
<dbReference type="InterPro" id="IPR044159">
    <property type="entry name" value="IQM"/>
</dbReference>
<organism evidence="5 6">
    <name type="scientific">Citrus sinensis</name>
    <name type="common">Sweet orange</name>
    <name type="synonym">Citrus aurantium var. sinensis</name>
    <dbReference type="NCBI Taxonomy" id="2711"/>
    <lineage>
        <taxon>Eukaryota</taxon>
        <taxon>Viridiplantae</taxon>
        <taxon>Streptophyta</taxon>
        <taxon>Embryophyta</taxon>
        <taxon>Tracheophyta</taxon>
        <taxon>Spermatophyta</taxon>
        <taxon>Magnoliopsida</taxon>
        <taxon>eudicotyledons</taxon>
        <taxon>Gunneridae</taxon>
        <taxon>Pentapetalae</taxon>
        <taxon>rosids</taxon>
        <taxon>malvids</taxon>
        <taxon>Sapindales</taxon>
        <taxon>Rutaceae</taxon>
        <taxon>Aurantioideae</taxon>
        <taxon>Citrus</taxon>
    </lineage>
</organism>
<dbReference type="GO" id="GO:0005634">
    <property type="term" value="C:nucleus"/>
    <property type="evidence" value="ECO:0007669"/>
    <property type="project" value="UniProtKB-SubCell"/>
</dbReference>
<dbReference type="PANTHER" id="PTHR31250">
    <property type="entry name" value="IQ DOMAIN-CONTAINING PROTEIN IQM3"/>
    <property type="match status" value="1"/>
</dbReference>
<dbReference type="AlphaFoldDB" id="A0A067DU77"/>
<gene>
    <name evidence="5" type="ORF">CISIN_1g0429201mg</name>
</gene>
<sequence length="113" mass="13702">WQAIDYARLNHSTVSFFNFDKPETTTSRWTRISLNASKAQKLAIQHWIEVIDPRHRYGHNLNLYYEEWCKRDTEQPFFYWLDIGDGKEVDLKDCPRLRLQQECIKYLGPVYFQ</sequence>
<reference evidence="5 6" key="1">
    <citation type="submission" date="2014-04" db="EMBL/GenBank/DDBJ databases">
        <authorList>
            <consortium name="International Citrus Genome Consortium"/>
            <person name="Gmitter F."/>
            <person name="Chen C."/>
            <person name="Farmerie W."/>
            <person name="Harkins T."/>
            <person name="Desany B."/>
            <person name="Mohiuddin M."/>
            <person name="Kodira C."/>
            <person name="Borodovsky M."/>
            <person name="Lomsadze A."/>
            <person name="Burns P."/>
            <person name="Jenkins J."/>
            <person name="Prochnik S."/>
            <person name="Shu S."/>
            <person name="Chapman J."/>
            <person name="Pitluck S."/>
            <person name="Schmutz J."/>
            <person name="Rokhsar D."/>
        </authorList>
    </citation>
    <scope>NUCLEOTIDE SEQUENCE</scope>
</reference>
<evidence type="ECO:0000256" key="1">
    <source>
        <dbReference type="ARBA" id="ARBA00004123"/>
    </source>
</evidence>
<dbReference type="GO" id="GO:0005737">
    <property type="term" value="C:cytoplasm"/>
    <property type="evidence" value="ECO:0007669"/>
    <property type="project" value="UniProtKB-SubCell"/>
</dbReference>
<dbReference type="EMBL" id="KK785513">
    <property type="protein sequence ID" value="KDO42141.1"/>
    <property type="molecule type" value="Genomic_DNA"/>
</dbReference>
<evidence type="ECO:0000256" key="2">
    <source>
        <dbReference type="ARBA" id="ARBA00004496"/>
    </source>
</evidence>
<dbReference type="Proteomes" id="UP000027120">
    <property type="component" value="Unassembled WGS sequence"/>
</dbReference>
<comment type="subcellular location">
    <subcellularLocation>
        <location evidence="2">Cytoplasm</location>
    </subcellularLocation>
    <subcellularLocation>
        <location evidence="1">Nucleus</location>
    </subcellularLocation>
</comment>
<evidence type="ECO:0000256" key="3">
    <source>
        <dbReference type="ARBA" id="ARBA00022490"/>
    </source>
</evidence>
<keyword evidence="4" id="KW-0539">Nucleus</keyword>
<accession>A0A067DU77</accession>
<keyword evidence="3" id="KW-0963">Cytoplasm</keyword>
<evidence type="ECO:0000313" key="5">
    <source>
        <dbReference type="EMBL" id="KDO42141.1"/>
    </source>
</evidence>
<dbReference type="PANTHER" id="PTHR31250:SF10">
    <property type="entry name" value="IQ DOMAIN-CONTAINING PROTEIN IQM3"/>
    <property type="match status" value="1"/>
</dbReference>
<keyword evidence="6" id="KW-1185">Reference proteome</keyword>
<name>A0A067DU77_CITSI</name>